<proteinExistence type="predicted"/>
<evidence type="ECO:0000313" key="1">
    <source>
        <dbReference type="EMBL" id="SPQ25247.1"/>
    </source>
</evidence>
<dbReference type="EMBL" id="OUUZ01000015">
    <property type="protein sequence ID" value="SPQ25247.1"/>
    <property type="molecule type" value="Genomic_DNA"/>
</dbReference>
<name>A0A3S4ASY4_9PEZI</name>
<evidence type="ECO:0000313" key="2">
    <source>
        <dbReference type="Proteomes" id="UP000289323"/>
    </source>
</evidence>
<dbReference type="Proteomes" id="UP000289323">
    <property type="component" value="Unassembled WGS sequence"/>
</dbReference>
<sequence length="84" mass="9077">MAQATSSRSTGPRPRKKALLEPAMTAWISAGEALGSGTRNRRRRTHGDAAQRLAEGHEADGSVGVAGWQHHLHDECFGRSKTDE</sequence>
<dbReference type="AlphaFoldDB" id="A0A3S4ASY4"/>
<organism evidence="1 2">
    <name type="scientific">Thermothielavioides terrestris</name>
    <dbReference type="NCBI Taxonomy" id="2587410"/>
    <lineage>
        <taxon>Eukaryota</taxon>
        <taxon>Fungi</taxon>
        <taxon>Dikarya</taxon>
        <taxon>Ascomycota</taxon>
        <taxon>Pezizomycotina</taxon>
        <taxon>Sordariomycetes</taxon>
        <taxon>Sordariomycetidae</taxon>
        <taxon>Sordariales</taxon>
        <taxon>Chaetomiaceae</taxon>
        <taxon>Thermothielavioides</taxon>
    </lineage>
</organism>
<accession>A0A3S4ASY4</accession>
<protein>
    <submittedName>
        <fullName evidence="1">8c8f049d-9fa4-4593-a891-b1479cfc04c4</fullName>
    </submittedName>
</protein>
<gene>
    <name evidence="1" type="ORF">TT172_LOCUS7666</name>
</gene>
<reference evidence="1 2" key="1">
    <citation type="submission" date="2018-04" db="EMBL/GenBank/DDBJ databases">
        <authorList>
            <person name="Huttner S."/>
            <person name="Dainat J."/>
        </authorList>
    </citation>
    <scope>NUCLEOTIDE SEQUENCE [LARGE SCALE GENOMIC DNA]</scope>
</reference>